<keyword evidence="6" id="KW-1185">Reference proteome</keyword>
<dbReference type="PANTHER" id="PTHR45772:SF7">
    <property type="entry name" value="AMINO ACID ABC TRANSPORTER ATP-BINDING PROTEIN"/>
    <property type="match status" value="1"/>
</dbReference>
<dbReference type="Pfam" id="PF00005">
    <property type="entry name" value="ABC_tran"/>
    <property type="match status" value="1"/>
</dbReference>
<dbReference type="Gene3D" id="3.40.50.300">
    <property type="entry name" value="P-loop containing nucleotide triphosphate hydrolases"/>
    <property type="match status" value="1"/>
</dbReference>
<evidence type="ECO:0000259" key="4">
    <source>
        <dbReference type="PROSITE" id="PS50893"/>
    </source>
</evidence>
<sequence length="241" mass="26099">MLELKNLTKAYGALRVVDDMTLEIAQGETLGIIGPNGAGKTSLFSVIAGQVAADSGEIRFCGQDVTRRPPFERCKAGLGRTFQVPRPFHGMTVFESAHVAASFGAGLSGQAASDFAAQAVERTGLLRHLNEPCSSLTLLDRKRMELTRALATNPKMLLLDEIGGGLTDHEIHELIDILNQIRDSGVSIVWIEHIVHALTSFVDRLIVINFGRKIADGNPKEVMALPEVHEIYMGVDIDDAA</sequence>
<evidence type="ECO:0000256" key="3">
    <source>
        <dbReference type="ARBA" id="ARBA00022840"/>
    </source>
</evidence>
<evidence type="ECO:0000313" key="5">
    <source>
        <dbReference type="EMBL" id="NIZ60206.1"/>
    </source>
</evidence>
<evidence type="ECO:0000313" key="6">
    <source>
        <dbReference type="Proteomes" id="UP001429564"/>
    </source>
</evidence>
<evidence type="ECO:0000256" key="2">
    <source>
        <dbReference type="ARBA" id="ARBA00022741"/>
    </source>
</evidence>
<dbReference type="InterPro" id="IPR027417">
    <property type="entry name" value="P-loop_NTPase"/>
</dbReference>
<dbReference type="PROSITE" id="PS50893">
    <property type="entry name" value="ABC_TRANSPORTER_2"/>
    <property type="match status" value="1"/>
</dbReference>
<evidence type="ECO:0000256" key="1">
    <source>
        <dbReference type="ARBA" id="ARBA00022448"/>
    </source>
</evidence>
<dbReference type="InterPro" id="IPR003439">
    <property type="entry name" value="ABC_transporter-like_ATP-bd"/>
</dbReference>
<organism evidence="5 6">
    <name type="scientific">Parasedimentitalea denitrificans</name>
    <dbReference type="NCBI Taxonomy" id="2211118"/>
    <lineage>
        <taxon>Bacteria</taxon>
        <taxon>Pseudomonadati</taxon>
        <taxon>Pseudomonadota</taxon>
        <taxon>Alphaproteobacteria</taxon>
        <taxon>Rhodobacterales</taxon>
        <taxon>Paracoccaceae</taxon>
        <taxon>Parasedimentitalea</taxon>
    </lineage>
</organism>
<reference evidence="5 6" key="1">
    <citation type="submission" date="2018-05" db="EMBL/GenBank/DDBJ databases">
        <authorList>
            <person name="Zhang Y.-J."/>
        </authorList>
    </citation>
    <scope>NUCLEOTIDE SEQUENCE [LARGE SCALE GENOMIC DNA]</scope>
    <source>
        <strain evidence="5 6">CY04</strain>
    </source>
</reference>
<comment type="caution">
    <text evidence="5">The sequence shown here is derived from an EMBL/GenBank/DDBJ whole genome shotgun (WGS) entry which is preliminary data.</text>
</comment>
<keyword evidence="2" id="KW-0547">Nucleotide-binding</keyword>
<dbReference type="Proteomes" id="UP001429564">
    <property type="component" value="Unassembled WGS sequence"/>
</dbReference>
<name>A0ABX0W3I5_9RHOB</name>
<dbReference type="SMART" id="SM00382">
    <property type="entry name" value="AAA"/>
    <property type="match status" value="1"/>
</dbReference>
<keyword evidence="3 5" id="KW-0067">ATP-binding</keyword>
<gene>
    <name evidence="5" type="ORF">DL239_04360</name>
</gene>
<keyword evidence="1" id="KW-0813">Transport</keyword>
<dbReference type="SUPFAM" id="SSF52540">
    <property type="entry name" value="P-loop containing nucleoside triphosphate hydrolases"/>
    <property type="match status" value="1"/>
</dbReference>
<protein>
    <submittedName>
        <fullName evidence="5">ABC transporter ATP-binding protein</fullName>
    </submittedName>
</protein>
<dbReference type="GO" id="GO:0005524">
    <property type="term" value="F:ATP binding"/>
    <property type="evidence" value="ECO:0007669"/>
    <property type="project" value="UniProtKB-KW"/>
</dbReference>
<dbReference type="EMBL" id="QHLQ01000002">
    <property type="protein sequence ID" value="NIZ60206.1"/>
    <property type="molecule type" value="Genomic_DNA"/>
</dbReference>
<dbReference type="InterPro" id="IPR003593">
    <property type="entry name" value="AAA+_ATPase"/>
</dbReference>
<dbReference type="PANTHER" id="PTHR45772">
    <property type="entry name" value="CONSERVED COMPONENT OF ABC TRANSPORTER FOR NATURAL AMINO ACIDS-RELATED"/>
    <property type="match status" value="1"/>
</dbReference>
<dbReference type="InterPro" id="IPR051120">
    <property type="entry name" value="ABC_AA/LPS_Transport"/>
</dbReference>
<feature type="domain" description="ABC transporter" evidence="4">
    <location>
        <begin position="2"/>
        <end position="235"/>
    </location>
</feature>
<dbReference type="CDD" id="cd03219">
    <property type="entry name" value="ABC_Mj1267_LivG_branched"/>
    <property type="match status" value="1"/>
</dbReference>
<accession>A0ABX0W3I5</accession>
<proteinExistence type="predicted"/>
<dbReference type="RefSeq" id="WP_167682668.1">
    <property type="nucleotide sequence ID" value="NZ_QHLQ01000002.1"/>
</dbReference>